<dbReference type="InterPro" id="IPR001991">
    <property type="entry name" value="Na-dicarboxylate_symporter"/>
</dbReference>
<keyword evidence="3 8" id="KW-0812">Transmembrane</keyword>
<feature type="transmembrane region" description="Helical" evidence="8">
    <location>
        <begin position="373"/>
        <end position="394"/>
    </location>
</feature>
<reference evidence="9 10" key="1">
    <citation type="submission" date="2020-12" db="EMBL/GenBank/DDBJ databases">
        <authorList>
            <person name="Shan Y."/>
        </authorList>
    </citation>
    <scope>NUCLEOTIDE SEQUENCE [LARGE SCALE GENOMIC DNA]</scope>
    <source>
        <strain evidence="10">csc3.9</strain>
    </source>
</reference>
<dbReference type="AlphaFoldDB" id="A0A7T4UQJ1"/>
<keyword evidence="10" id="KW-1185">Reference proteome</keyword>
<dbReference type="GO" id="GO:0015293">
    <property type="term" value="F:symporter activity"/>
    <property type="evidence" value="ECO:0007669"/>
    <property type="project" value="UniProtKB-KW"/>
</dbReference>
<dbReference type="RefSeq" id="WP_198569746.1">
    <property type="nucleotide sequence ID" value="NZ_CP066167.1"/>
</dbReference>
<evidence type="ECO:0000256" key="3">
    <source>
        <dbReference type="ARBA" id="ARBA00022692"/>
    </source>
</evidence>
<dbReference type="PANTHER" id="PTHR11958">
    <property type="entry name" value="SODIUM/DICARBOXYLATE SYMPORTER-RELATED"/>
    <property type="match status" value="1"/>
</dbReference>
<dbReference type="InterPro" id="IPR018107">
    <property type="entry name" value="Na-dicarboxylate_symporter_CS"/>
</dbReference>
<dbReference type="PRINTS" id="PR00173">
    <property type="entry name" value="EDTRNSPORT"/>
</dbReference>
<dbReference type="GO" id="GO:1902475">
    <property type="term" value="P:L-alpha-amino acid transmembrane transport"/>
    <property type="evidence" value="ECO:0007669"/>
    <property type="project" value="UniProtKB-ARBA"/>
</dbReference>
<dbReference type="InterPro" id="IPR050746">
    <property type="entry name" value="DAACS"/>
</dbReference>
<dbReference type="PROSITE" id="PS00714">
    <property type="entry name" value="NA_DICARBOXYL_SYMP_2"/>
    <property type="match status" value="1"/>
</dbReference>
<evidence type="ECO:0000313" key="9">
    <source>
        <dbReference type="EMBL" id="QQD18248.1"/>
    </source>
</evidence>
<organism evidence="9 10">
    <name type="scientific">Spongiibacter nanhainus</name>
    <dbReference type="NCBI Taxonomy" id="2794344"/>
    <lineage>
        <taxon>Bacteria</taxon>
        <taxon>Pseudomonadati</taxon>
        <taxon>Pseudomonadota</taxon>
        <taxon>Gammaproteobacteria</taxon>
        <taxon>Cellvibrionales</taxon>
        <taxon>Spongiibacteraceae</taxon>
        <taxon>Spongiibacter</taxon>
    </lineage>
</organism>
<keyword evidence="5 8" id="KW-1133">Transmembrane helix</keyword>
<comment type="subcellular location">
    <subcellularLocation>
        <location evidence="1">Membrane</location>
        <topology evidence="1">Multi-pass membrane protein</topology>
    </subcellularLocation>
</comment>
<dbReference type="Gene3D" id="1.10.3860.10">
    <property type="entry name" value="Sodium:dicarboxylate symporter"/>
    <property type="match status" value="1"/>
</dbReference>
<proteinExistence type="predicted"/>
<dbReference type="Pfam" id="PF00375">
    <property type="entry name" value="SDF"/>
    <property type="match status" value="1"/>
</dbReference>
<gene>
    <name evidence="9" type="ORF">I6N98_18240</name>
</gene>
<feature type="transmembrane region" description="Helical" evidence="8">
    <location>
        <begin position="350"/>
        <end position="367"/>
    </location>
</feature>
<accession>A0A7T4UQJ1</accession>
<keyword evidence="6 8" id="KW-0472">Membrane</keyword>
<protein>
    <submittedName>
        <fullName evidence="9">Dicarboxylate/amino acid:cation symporter</fullName>
    </submittedName>
</protein>
<name>A0A7T4UQJ1_9GAMM</name>
<dbReference type="InterPro" id="IPR036458">
    <property type="entry name" value="Na:dicarbo_symporter_sf"/>
</dbReference>
<dbReference type="PANTHER" id="PTHR11958:SF63">
    <property type="entry name" value="AMINO ACID TRANSPORTER"/>
    <property type="match status" value="1"/>
</dbReference>
<feature type="transmembrane region" description="Helical" evidence="8">
    <location>
        <begin position="241"/>
        <end position="261"/>
    </location>
</feature>
<evidence type="ECO:0000313" key="10">
    <source>
        <dbReference type="Proteomes" id="UP000596063"/>
    </source>
</evidence>
<evidence type="ECO:0000256" key="8">
    <source>
        <dbReference type="SAM" id="Phobius"/>
    </source>
</evidence>
<dbReference type="GO" id="GO:0016020">
    <property type="term" value="C:membrane"/>
    <property type="evidence" value="ECO:0007669"/>
    <property type="project" value="UniProtKB-SubCell"/>
</dbReference>
<feature type="transmembrane region" description="Helical" evidence="8">
    <location>
        <begin position="214"/>
        <end position="235"/>
    </location>
</feature>
<evidence type="ECO:0000256" key="4">
    <source>
        <dbReference type="ARBA" id="ARBA00022847"/>
    </source>
</evidence>
<keyword evidence="7" id="KW-0325">Glycoprotein</keyword>
<dbReference type="EMBL" id="CP066167">
    <property type="protein sequence ID" value="QQD18248.1"/>
    <property type="molecule type" value="Genomic_DNA"/>
</dbReference>
<dbReference type="Proteomes" id="UP000596063">
    <property type="component" value="Chromosome"/>
</dbReference>
<evidence type="ECO:0000256" key="2">
    <source>
        <dbReference type="ARBA" id="ARBA00022448"/>
    </source>
</evidence>
<dbReference type="SUPFAM" id="SSF118215">
    <property type="entry name" value="Proton glutamate symport protein"/>
    <property type="match status" value="1"/>
</dbReference>
<feature type="transmembrane region" description="Helical" evidence="8">
    <location>
        <begin position="53"/>
        <end position="78"/>
    </location>
</feature>
<evidence type="ECO:0000256" key="1">
    <source>
        <dbReference type="ARBA" id="ARBA00004141"/>
    </source>
</evidence>
<dbReference type="KEGG" id="snan:I6N98_18240"/>
<keyword evidence="4" id="KW-0769">Symport</keyword>
<feature type="transmembrane region" description="Helical" evidence="8">
    <location>
        <begin position="12"/>
        <end position="33"/>
    </location>
</feature>
<feature type="transmembrane region" description="Helical" evidence="8">
    <location>
        <begin position="90"/>
        <end position="111"/>
    </location>
</feature>
<evidence type="ECO:0000256" key="7">
    <source>
        <dbReference type="ARBA" id="ARBA00023180"/>
    </source>
</evidence>
<evidence type="ECO:0000256" key="6">
    <source>
        <dbReference type="ARBA" id="ARBA00023136"/>
    </source>
</evidence>
<keyword evidence="2" id="KW-0813">Transport</keyword>
<feature type="transmembrane region" description="Helical" evidence="8">
    <location>
        <begin position="159"/>
        <end position="181"/>
    </location>
</feature>
<evidence type="ECO:0000256" key="5">
    <source>
        <dbReference type="ARBA" id="ARBA00022989"/>
    </source>
</evidence>
<sequence>MTASAPATKFKLALHWQIAIAIALAIIIGAAVNPDSQLLGVKLLDAFSFIGTLFLNALKMLIVPLVMASIISGMAGIGGDNLERLGGKTLLFYACSSLVAILIGLTVVNIVQPGGGDTQALAATITPDDPALSSTLEKVEGRSAADVVDVFIRMIPTNVVAAAAEGQMLGMIFFSLLYGFFLARSDSEHAEVQLNFWQGLMDIMTSMTMWVMKFAPIGVFGLVAKTVTSTGFAAFEPMLKFFLAALAALLIHAFVALPLILRFIGRVSPKRHYQAMAPAMLTAFSTASSSATLPLTMECVQDKSGVSKRTSGFVLPLGATVNMDGTALYECVAAMFIAQVYGLDLSFGQQFTVVMVALLTSIGVAGIPAASLVAISVILGAIGLPLEGIGLLLVTDRILDMVRTSVNVFSDSCAAVVIARTEGEETLIGLDKTGKANAV</sequence>